<evidence type="ECO:0000256" key="3">
    <source>
        <dbReference type="ARBA" id="ARBA00023125"/>
    </source>
</evidence>
<dbReference type="PROSITE" id="PS51736">
    <property type="entry name" value="RECOMBINASES_3"/>
    <property type="match status" value="1"/>
</dbReference>
<dbReference type="SUPFAM" id="SSF46689">
    <property type="entry name" value="Homeodomain-like"/>
    <property type="match status" value="1"/>
</dbReference>
<dbReference type="CDD" id="cd03768">
    <property type="entry name" value="SR_ResInv"/>
    <property type="match status" value="1"/>
</dbReference>
<feature type="domain" description="Resolvase/invertase-type recombinase catalytic" evidence="7">
    <location>
        <begin position="3"/>
        <end position="143"/>
    </location>
</feature>
<gene>
    <name evidence="8" type="primary">pinR</name>
    <name evidence="8" type="ORF">CRENPOLYSF1_1440002</name>
</gene>
<sequence>MSRVFAYCRVSTTDQITLNQSIEIKAAGFAIETQRLIEESISGSVAAKERPGFTKLIDWMESGDILVVTKLDRLGRNAMDVRATVELLSGQGIRVHCLALGGVDLTSSAGKMTMQVIAAVAEFERDLLIERTQSGINRAKAVGKQFGRPPILNKVERAKVMEKLAAGLNVTELAREFKTPRQTIMRIREVALTSK</sequence>
<keyword evidence="3" id="KW-0238">DNA-binding</keyword>
<evidence type="ECO:0000313" key="8">
    <source>
        <dbReference type="EMBL" id="SJM90420.1"/>
    </source>
</evidence>
<dbReference type="InterPro" id="IPR036162">
    <property type="entry name" value="Resolvase-like_N_sf"/>
</dbReference>
<keyword evidence="2" id="KW-0229">DNA integration</keyword>
<evidence type="ECO:0000256" key="1">
    <source>
        <dbReference type="ARBA" id="ARBA00009913"/>
    </source>
</evidence>
<feature type="active site" description="O-(5'-phospho-DNA)-serine intermediate" evidence="5 6">
    <location>
        <position position="11"/>
    </location>
</feature>
<dbReference type="GO" id="GO:0000150">
    <property type="term" value="F:DNA strand exchange activity"/>
    <property type="evidence" value="ECO:0007669"/>
    <property type="project" value="InterPro"/>
</dbReference>
<evidence type="ECO:0000259" key="7">
    <source>
        <dbReference type="PROSITE" id="PS51736"/>
    </source>
</evidence>
<evidence type="ECO:0000256" key="5">
    <source>
        <dbReference type="PIRSR" id="PIRSR606118-50"/>
    </source>
</evidence>
<dbReference type="Proteomes" id="UP000195667">
    <property type="component" value="Unassembled WGS sequence"/>
</dbReference>
<keyword evidence="4" id="KW-0233">DNA recombination</keyword>
<dbReference type="InterPro" id="IPR006119">
    <property type="entry name" value="Resolv_N"/>
</dbReference>
<dbReference type="Gene3D" id="3.40.50.1390">
    <property type="entry name" value="Resolvase, N-terminal catalytic domain"/>
    <property type="match status" value="1"/>
</dbReference>
<dbReference type="AlphaFoldDB" id="A0A1R4H2Y6"/>
<reference evidence="9" key="1">
    <citation type="submission" date="2017-02" db="EMBL/GenBank/DDBJ databases">
        <authorList>
            <person name="Daims H."/>
        </authorList>
    </citation>
    <scope>NUCLEOTIDE SEQUENCE [LARGE SCALE GENOMIC DNA]</scope>
</reference>
<dbReference type="GO" id="GO:0003677">
    <property type="term" value="F:DNA binding"/>
    <property type="evidence" value="ECO:0007669"/>
    <property type="project" value="UniProtKB-KW"/>
</dbReference>
<dbReference type="RefSeq" id="WP_087142530.1">
    <property type="nucleotide sequence ID" value="NZ_FUKI01000051.1"/>
</dbReference>
<dbReference type="InterPro" id="IPR006118">
    <property type="entry name" value="Recombinase_CS"/>
</dbReference>
<evidence type="ECO:0000256" key="6">
    <source>
        <dbReference type="PROSITE-ProRule" id="PRU10137"/>
    </source>
</evidence>
<dbReference type="EMBL" id="FUKI01000051">
    <property type="protein sequence ID" value="SJM90420.1"/>
    <property type="molecule type" value="Genomic_DNA"/>
</dbReference>
<evidence type="ECO:0000313" key="9">
    <source>
        <dbReference type="Proteomes" id="UP000195667"/>
    </source>
</evidence>
<dbReference type="GO" id="GO:0015074">
    <property type="term" value="P:DNA integration"/>
    <property type="evidence" value="ECO:0007669"/>
    <property type="project" value="UniProtKB-KW"/>
</dbReference>
<keyword evidence="9" id="KW-1185">Reference proteome</keyword>
<organism evidence="8 9">
    <name type="scientific">Crenothrix polyspora</name>
    <dbReference type="NCBI Taxonomy" id="360316"/>
    <lineage>
        <taxon>Bacteria</taxon>
        <taxon>Pseudomonadati</taxon>
        <taxon>Pseudomonadota</taxon>
        <taxon>Gammaproteobacteria</taxon>
        <taxon>Methylococcales</taxon>
        <taxon>Crenotrichaceae</taxon>
        <taxon>Crenothrix</taxon>
    </lineage>
</organism>
<dbReference type="InterPro" id="IPR009057">
    <property type="entry name" value="Homeodomain-like_sf"/>
</dbReference>
<comment type="similarity">
    <text evidence="1">Belongs to the site-specific recombinase resolvase family.</text>
</comment>
<evidence type="ECO:0000256" key="2">
    <source>
        <dbReference type="ARBA" id="ARBA00022908"/>
    </source>
</evidence>
<dbReference type="PANTHER" id="PTHR30461:SF2">
    <property type="entry name" value="SERINE RECOMBINASE PINE-RELATED"/>
    <property type="match status" value="1"/>
</dbReference>
<name>A0A1R4H2Y6_9GAMM</name>
<dbReference type="PANTHER" id="PTHR30461">
    <property type="entry name" value="DNA-INVERTASE FROM LAMBDOID PROPHAGE"/>
    <property type="match status" value="1"/>
</dbReference>
<protein>
    <submittedName>
        <fullName evidence="8">Putative site-specific recombinase DNA invertase Rac prophage</fullName>
    </submittedName>
</protein>
<accession>A0A1R4H2Y6</accession>
<dbReference type="SUPFAM" id="SSF53041">
    <property type="entry name" value="Resolvase-like"/>
    <property type="match status" value="1"/>
</dbReference>
<dbReference type="Pfam" id="PF00239">
    <property type="entry name" value="Resolvase"/>
    <property type="match status" value="1"/>
</dbReference>
<evidence type="ECO:0000256" key="4">
    <source>
        <dbReference type="ARBA" id="ARBA00023172"/>
    </source>
</evidence>
<proteinExistence type="inferred from homology"/>
<dbReference type="PROSITE" id="PS00398">
    <property type="entry name" value="RECOMBINASES_2"/>
    <property type="match status" value="1"/>
</dbReference>
<dbReference type="InterPro" id="IPR050639">
    <property type="entry name" value="SSR_resolvase"/>
</dbReference>
<dbReference type="PROSITE" id="PS00397">
    <property type="entry name" value="RECOMBINASES_1"/>
    <property type="match status" value="1"/>
</dbReference>
<dbReference type="OrthoDB" id="9797501at2"/>
<dbReference type="SMART" id="SM00857">
    <property type="entry name" value="Resolvase"/>
    <property type="match status" value="1"/>
</dbReference>